<dbReference type="Proteomes" id="UP001199106">
    <property type="component" value="Unassembled WGS sequence"/>
</dbReference>
<dbReference type="AlphaFoldDB" id="A0AAD4FKU1"/>
<name>A0AAD4FKU1_9PLEO</name>
<sequence length="111" mass="12388">MKPLATNHQETIDLLQTGHLRNTNATSEFVGHQPRPLSDLEKEVETMEVKPSAGEVASTAGDVEAIRNKMKELGSRIDVLEVKTDKNRELRHRIGPVGIFNHTPAKREMGH</sequence>
<evidence type="ECO:0000313" key="2">
    <source>
        <dbReference type="Proteomes" id="UP001199106"/>
    </source>
</evidence>
<gene>
    <name evidence="1" type="ORF">G6011_06097</name>
</gene>
<reference evidence="1" key="1">
    <citation type="submission" date="2021-07" db="EMBL/GenBank/DDBJ databases">
        <title>Genome Resource of American Ginseng Black Spot Pathogen Alternaria panax.</title>
        <authorList>
            <person name="Qiu C."/>
            <person name="Wang W."/>
            <person name="Liu Z."/>
        </authorList>
    </citation>
    <scope>NUCLEOTIDE SEQUENCE</scope>
    <source>
        <strain evidence="1">BNCC115425</strain>
    </source>
</reference>
<comment type="caution">
    <text evidence="1">The sequence shown here is derived from an EMBL/GenBank/DDBJ whole genome shotgun (WGS) entry which is preliminary data.</text>
</comment>
<dbReference type="EMBL" id="JAANER010000005">
    <property type="protein sequence ID" value="KAG9189229.1"/>
    <property type="molecule type" value="Genomic_DNA"/>
</dbReference>
<protein>
    <submittedName>
        <fullName evidence="1">Uncharacterized protein</fullName>
    </submittedName>
</protein>
<accession>A0AAD4FKU1</accession>
<keyword evidence="2" id="KW-1185">Reference proteome</keyword>
<proteinExistence type="predicted"/>
<evidence type="ECO:0000313" key="1">
    <source>
        <dbReference type="EMBL" id="KAG9189229.1"/>
    </source>
</evidence>
<organism evidence="1 2">
    <name type="scientific">Alternaria panax</name>
    <dbReference type="NCBI Taxonomy" id="48097"/>
    <lineage>
        <taxon>Eukaryota</taxon>
        <taxon>Fungi</taxon>
        <taxon>Dikarya</taxon>
        <taxon>Ascomycota</taxon>
        <taxon>Pezizomycotina</taxon>
        <taxon>Dothideomycetes</taxon>
        <taxon>Pleosporomycetidae</taxon>
        <taxon>Pleosporales</taxon>
        <taxon>Pleosporineae</taxon>
        <taxon>Pleosporaceae</taxon>
        <taxon>Alternaria</taxon>
        <taxon>Alternaria sect. Panax</taxon>
    </lineage>
</organism>